<proteinExistence type="predicted"/>
<dbReference type="EMBL" id="JH993939">
    <property type="protein sequence ID" value="ELQ75620.1"/>
    <property type="molecule type" value="Genomic_DNA"/>
</dbReference>
<dbReference type="OrthoDB" id="2195891at2759"/>
<dbReference type="VEuPathDB" id="MicrosporidiaDB:THOM_1431"/>
<organism evidence="1 2">
    <name type="scientific">Trachipleistophora hominis</name>
    <name type="common">Microsporidian parasite</name>
    <dbReference type="NCBI Taxonomy" id="72359"/>
    <lineage>
        <taxon>Eukaryota</taxon>
        <taxon>Fungi</taxon>
        <taxon>Fungi incertae sedis</taxon>
        <taxon>Microsporidia</taxon>
        <taxon>Pleistophoridae</taxon>
        <taxon>Trachipleistophora</taxon>
    </lineage>
</organism>
<accession>L7JWC7</accession>
<sequence>MSARKIFFNDKPLCLSQVDGKRVLVSTADCKIYMVDPPYTGKKLLFEGLSPISCVEHQNGEIFFGDWNGCVYRMSIDVNERDSCTGNINTDENSMKGGINLPSDGTCPSVTTKRIKNVQNEIEKKHQESADSSSKKEIERVKNVFIKNAIIKSMKIFNGNVYVGINQKLIIMDKNLQVKTRINLNNKILCFAVINDQLYMGMSIPSILRFNNGKIEEIPTAHQSSILCISTDENGDIVTSSADKTLMVNNRVVYTGAEWIRVCLCLYFTDGNAVKKRTGKDSSTLFVHEGYVVGLQQNEEWLFSIGLDRCLTAFRKDGKMKMDVLGDWDEEEEIKRLNDEFG</sequence>
<dbReference type="InParanoid" id="L7JWC7"/>
<keyword evidence="2" id="KW-1185">Reference proteome</keyword>
<dbReference type="Proteomes" id="UP000011185">
    <property type="component" value="Unassembled WGS sequence"/>
</dbReference>
<dbReference type="AlphaFoldDB" id="L7JWC7"/>
<evidence type="ECO:0000313" key="2">
    <source>
        <dbReference type="Proteomes" id="UP000011185"/>
    </source>
</evidence>
<protein>
    <submittedName>
        <fullName evidence="1">Putative WD40/YVTN repeat-like-containing domain, WD40 repeat-like-containing domain protein</fullName>
    </submittedName>
</protein>
<dbReference type="HOGENOM" id="CLU_811793_0_0_1"/>
<gene>
    <name evidence="1" type="ORF">THOM_1431</name>
</gene>
<dbReference type="InterPro" id="IPR036322">
    <property type="entry name" value="WD40_repeat_dom_sf"/>
</dbReference>
<dbReference type="OMA" id="FNDKPLC"/>
<dbReference type="SUPFAM" id="SSF50978">
    <property type="entry name" value="WD40 repeat-like"/>
    <property type="match status" value="1"/>
</dbReference>
<evidence type="ECO:0000313" key="1">
    <source>
        <dbReference type="EMBL" id="ELQ75620.1"/>
    </source>
</evidence>
<reference evidence="1 2" key="1">
    <citation type="journal article" date="2012" name="PLoS Pathog.">
        <title>The genome of the obligate intracellular parasite Trachipleistophora hominis: new insights into microsporidian genome dynamics and reductive evolution.</title>
        <authorList>
            <person name="Heinz E."/>
            <person name="Williams T.A."/>
            <person name="Nakjang S."/>
            <person name="Noel C.J."/>
            <person name="Swan D.C."/>
            <person name="Goldberg A.V."/>
            <person name="Harris S.R."/>
            <person name="Weinmaier T."/>
            <person name="Markert S."/>
            <person name="Becher D."/>
            <person name="Bernhardt J."/>
            <person name="Dagan T."/>
            <person name="Hacker C."/>
            <person name="Lucocq J.M."/>
            <person name="Schweder T."/>
            <person name="Rattei T."/>
            <person name="Hall N."/>
            <person name="Hirt R.P."/>
            <person name="Embley T.M."/>
        </authorList>
    </citation>
    <scope>NUCLEOTIDE SEQUENCE [LARGE SCALE GENOMIC DNA]</scope>
</reference>
<name>L7JWC7_TRAHO</name>